<comment type="subcellular location">
    <subcellularLocation>
        <location evidence="1">Cell membrane</location>
        <topology evidence="1">Multi-pass membrane protein</topology>
    </subcellularLocation>
    <subcellularLocation>
        <location evidence="8">Membrane</location>
        <topology evidence="8">Multi-pass membrane protein</topology>
    </subcellularLocation>
</comment>
<dbReference type="PANTHER" id="PTHR46494:SF1">
    <property type="entry name" value="CORA FAMILY METAL ION TRANSPORTER (EUROFUNG)"/>
    <property type="match status" value="1"/>
</dbReference>
<gene>
    <name evidence="8 9" type="primary">corA</name>
    <name evidence="9" type="ORF">AAF454_11135</name>
</gene>
<keyword evidence="7 8" id="KW-0472">Membrane</keyword>
<dbReference type="InterPro" id="IPR004488">
    <property type="entry name" value="Mg/Co-transport_prot_CorA"/>
</dbReference>
<organism evidence="9 10">
    <name type="scientific">Kurthia gibsonii</name>
    <dbReference type="NCBI Taxonomy" id="33946"/>
    <lineage>
        <taxon>Bacteria</taxon>
        <taxon>Bacillati</taxon>
        <taxon>Bacillota</taxon>
        <taxon>Bacilli</taxon>
        <taxon>Bacillales</taxon>
        <taxon>Caryophanaceae</taxon>
        <taxon>Kurthia</taxon>
    </lineage>
</organism>
<evidence type="ECO:0000256" key="8">
    <source>
        <dbReference type="RuleBase" id="RU362010"/>
    </source>
</evidence>
<evidence type="ECO:0000256" key="3">
    <source>
        <dbReference type="ARBA" id="ARBA00022448"/>
    </source>
</evidence>
<comment type="similarity">
    <text evidence="2 8">Belongs to the CorA metal ion transporter (MIT) (TC 1.A.35) family.</text>
</comment>
<keyword evidence="10" id="KW-1185">Reference proteome</keyword>
<evidence type="ECO:0000256" key="7">
    <source>
        <dbReference type="ARBA" id="ARBA00023136"/>
    </source>
</evidence>
<dbReference type="Pfam" id="PF01544">
    <property type="entry name" value="CorA"/>
    <property type="match status" value="1"/>
</dbReference>
<dbReference type="InterPro" id="IPR045861">
    <property type="entry name" value="CorA_cytoplasmic_dom"/>
</dbReference>
<comment type="function">
    <text evidence="8">Mediates influx of magnesium ions.</text>
</comment>
<dbReference type="CDD" id="cd12831">
    <property type="entry name" value="TmCorA-like_u2"/>
    <property type="match status" value="1"/>
</dbReference>
<evidence type="ECO:0000256" key="5">
    <source>
        <dbReference type="ARBA" id="ARBA00022692"/>
    </source>
</evidence>
<dbReference type="RefSeq" id="WP_087681991.1">
    <property type="nucleotide sequence ID" value="NZ_CP147847.1"/>
</dbReference>
<dbReference type="EMBL" id="JBCEWA010000008">
    <property type="protein sequence ID" value="MEL5988955.1"/>
    <property type="molecule type" value="Genomic_DNA"/>
</dbReference>
<keyword evidence="4 8" id="KW-1003">Cell membrane</keyword>
<keyword evidence="6 8" id="KW-1133">Transmembrane helix</keyword>
<dbReference type="SUPFAM" id="SSF143865">
    <property type="entry name" value="CorA soluble domain-like"/>
    <property type="match status" value="1"/>
</dbReference>
<sequence>MIYTLGLTKDQQLVENFPLEHIKEDRFDWFWVDFSEPTAKENLLLHTFFQFHPLAVEDALMRLQRPKIDYYDDYYFTVVHKLNPKELTSEEISLFISSKFVVSYHQFPVHEFEIVKRELESHPNRWDRGTFFIMYQTIDKIVDEFFPLVFTIEDRLNTIEDQLDYKNSVDLMNDVFDLRNDLLHIRRTVLPMRDLLYRILNSNRLNLTQKEKAYFSDVHDHLVKLTEMVESNRELTADMRDSHMSMNAIRMNNIMMTLTIVSTIFIPLTFIAGVYGMNFVNMPELNWHYGYFITLGLMIFIVFAMLMLFKKRGWLGFFKDD</sequence>
<dbReference type="NCBIfam" id="TIGR00383">
    <property type="entry name" value="corA"/>
    <property type="match status" value="1"/>
</dbReference>
<evidence type="ECO:0000313" key="10">
    <source>
        <dbReference type="Proteomes" id="UP001398420"/>
    </source>
</evidence>
<keyword evidence="3 8" id="KW-0813">Transport</keyword>
<feature type="transmembrane region" description="Helical" evidence="8">
    <location>
        <begin position="254"/>
        <end position="277"/>
    </location>
</feature>
<dbReference type="InterPro" id="IPR045863">
    <property type="entry name" value="CorA_TM1_TM2"/>
</dbReference>
<accession>A0ABU9LLT4</accession>
<evidence type="ECO:0000256" key="6">
    <source>
        <dbReference type="ARBA" id="ARBA00022989"/>
    </source>
</evidence>
<dbReference type="Gene3D" id="3.30.460.20">
    <property type="entry name" value="CorA soluble domain-like"/>
    <property type="match status" value="1"/>
</dbReference>
<dbReference type="Gene3D" id="1.20.58.340">
    <property type="entry name" value="Magnesium transport protein CorA, transmembrane region"/>
    <property type="match status" value="2"/>
</dbReference>
<evidence type="ECO:0000256" key="2">
    <source>
        <dbReference type="ARBA" id="ARBA00009765"/>
    </source>
</evidence>
<dbReference type="SUPFAM" id="SSF144083">
    <property type="entry name" value="Magnesium transport protein CorA, transmembrane region"/>
    <property type="match status" value="1"/>
</dbReference>
<keyword evidence="8" id="KW-0406">Ion transport</keyword>
<feature type="transmembrane region" description="Helical" evidence="8">
    <location>
        <begin position="289"/>
        <end position="309"/>
    </location>
</feature>
<evidence type="ECO:0000256" key="4">
    <source>
        <dbReference type="ARBA" id="ARBA00022475"/>
    </source>
</evidence>
<proteinExistence type="inferred from homology"/>
<evidence type="ECO:0000256" key="1">
    <source>
        <dbReference type="ARBA" id="ARBA00004651"/>
    </source>
</evidence>
<dbReference type="InterPro" id="IPR002523">
    <property type="entry name" value="MgTranspt_CorA/ZnTranspt_ZntB"/>
</dbReference>
<evidence type="ECO:0000313" key="9">
    <source>
        <dbReference type="EMBL" id="MEL5988955.1"/>
    </source>
</evidence>
<reference evidence="9 10" key="1">
    <citation type="submission" date="2024-04" db="EMBL/GenBank/DDBJ databases">
        <authorList>
            <person name="Wu Y.S."/>
            <person name="Zhang L."/>
        </authorList>
    </citation>
    <scope>NUCLEOTIDE SEQUENCE [LARGE SCALE GENOMIC DNA]</scope>
    <source>
        <strain evidence="9 10">KG-01</strain>
    </source>
</reference>
<comment type="caution">
    <text evidence="9">The sequence shown here is derived from an EMBL/GenBank/DDBJ whole genome shotgun (WGS) entry which is preliminary data.</text>
</comment>
<keyword evidence="8" id="KW-0460">Magnesium</keyword>
<protein>
    <recommendedName>
        <fullName evidence="8">Magnesium transport protein CorA</fullName>
    </recommendedName>
</protein>
<dbReference type="Proteomes" id="UP001398420">
    <property type="component" value="Unassembled WGS sequence"/>
</dbReference>
<dbReference type="PANTHER" id="PTHR46494">
    <property type="entry name" value="CORA FAMILY METAL ION TRANSPORTER (EUROFUNG)"/>
    <property type="match status" value="1"/>
</dbReference>
<name>A0ABU9LLT4_9BACL</name>
<keyword evidence="5 8" id="KW-0812">Transmembrane</keyword>